<accession>A0A3S4IW48</accession>
<gene>
    <name evidence="1" type="ORF">NCTC9695_00317</name>
</gene>
<evidence type="ECO:0000313" key="1">
    <source>
        <dbReference type="EMBL" id="VEB39932.1"/>
    </source>
</evidence>
<protein>
    <submittedName>
        <fullName evidence="1">Uncharacterized protein conserved in bacteria</fullName>
    </submittedName>
</protein>
<organism evidence="1 2">
    <name type="scientific">Chromobacterium violaceum</name>
    <dbReference type="NCBI Taxonomy" id="536"/>
    <lineage>
        <taxon>Bacteria</taxon>
        <taxon>Pseudomonadati</taxon>
        <taxon>Pseudomonadota</taxon>
        <taxon>Betaproteobacteria</taxon>
        <taxon>Neisseriales</taxon>
        <taxon>Chromobacteriaceae</taxon>
        <taxon>Chromobacterium</taxon>
    </lineage>
</organism>
<evidence type="ECO:0000313" key="2">
    <source>
        <dbReference type="Proteomes" id="UP000275777"/>
    </source>
</evidence>
<dbReference type="Pfam" id="PF06224">
    <property type="entry name" value="AlkZ-like"/>
    <property type="match status" value="1"/>
</dbReference>
<name>A0A3S4IW48_CHRVL</name>
<dbReference type="InterPro" id="IPR009351">
    <property type="entry name" value="AlkZ-like"/>
</dbReference>
<sequence length="177" mass="19454">MADYYRLKRAPYGEMLLGLADQGELIPVKVEGWSHDAFVHASLAAELELAAAGKLNSGNTAILSPFDPLVWDRKRALELFDFDYKIECYTPAPKRKYGYFTLPVLNRGKLVGRLDAKAHRKEGVFEVKSLHLEPGARVSQRLADDLSAALGRMAAWHGAPRLAIGQAPGDLAARILA</sequence>
<dbReference type="Proteomes" id="UP000275777">
    <property type="component" value="Chromosome"/>
</dbReference>
<reference evidence="1 2" key="1">
    <citation type="submission" date="2018-12" db="EMBL/GenBank/DDBJ databases">
        <authorList>
            <consortium name="Pathogen Informatics"/>
        </authorList>
    </citation>
    <scope>NUCLEOTIDE SEQUENCE [LARGE SCALE GENOMIC DNA]</scope>
    <source>
        <strain evidence="1 2">NCTC9695</strain>
    </source>
</reference>
<dbReference type="AlphaFoldDB" id="A0A3S4IW48"/>
<dbReference type="PANTHER" id="PTHR30528:SF0">
    <property type="entry name" value="CYTOPLASMIC PROTEIN"/>
    <property type="match status" value="1"/>
</dbReference>
<dbReference type="PANTHER" id="PTHR30528">
    <property type="entry name" value="CYTOPLASMIC PROTEIN"/>
    <property type="match status" value="1"/>
</dbReference>
<dbReference type="EMBL" id="LR134182">
    <property type="protein sequence ID" value="VEB39932.1"/>
    <property type="molecule type" value="Genomic_DNA"/>
</dbReference>
<proteinExistence type="predicted"/>